<dbReference type="SUPFAM" id="SSF53474">
    <property type="entry name" value="alpha/beta-Hydrolases"/>
    <property type="match status" value="1"/>
</dbReference>
<dbReference type="Pfam" id="PF00561">
    <property type="entry name" value="Abhydrolase_1"/>
    <property type="match status" value="1"/>
</dbReference>
<feature type="domain" description="AB hydrolase-1" evidence="1">
    <location>
        <begin position="21"/>
        <end position="251"/>
    </location>
</feature>
<organism evidence="2">
    <name type="scientific">freshwater metagenome</name>
    <dbReference type="NCBI Taxonomy" id="449393"/>
    <lineage>
        <taxon>unclassified sequences</taxon>
        <taxon>metagenomes</taxon>
        <taxon>ecological metagenomes</taxon>
    </lineage>
</organism>
<protein>
    <submittedName>
        <fullName evidence="2">Unannotated protein</fullName>
    </submittedName>
</protein>
<dbReference type="Gene3D" id="3.40.50.1820">
    <property type="entry name" value="alpha/beta hydrolase"/>
    <property type="match status" value="1"/>
</dbReference>
<sequence length="267" mass="28399">MPHADLGGRRLHYLRRGAGDPLLLIMGLGGTHLSWGEPFLQALAQEFEVITFDHRGLGWSDNVDGPVEIADLADDAGLLLEALGIPQAHVLGISMGGMVAQELVLRRPSTVRTLTLGCTYAGGSDGALTDRAVIDALLASMRSGDPELALRTRWDVNVSPEFAQTPGAYEAFRDSALALPAPPDIVMAQMRATARHDASARLPTIAAPTLVFHGDVDRMLSVSNAVAIAAAIPSARLEIFAGTGHLFWVERPAESAALICEHCRADQ</sequence>
<dbReference type="EMBL" id="CAFBMX010000003">
    <property type="protein sequence ID" value="CAB4925100.1"/>
    <property type="molecule type" value="Genomic_DNA"/>
</dbReference>
<reference evidence="2" key="1">
    <citation type="submission" date="2020-05" db="EMBL/GenBank/DDBJ databases">
        <authorList>
            <person name="Chiriac C."/>
            <person name="Salcher M."/>
            <person name="Ghai R."/>
            <person name="Kavagutti S V."/>
        </authorList>
    </citation>
    <scope>NUCLEOTIDE SEQUENCE</scope>
</reference>
<accession>A0A6J7I2Z0</accession>
<dbReference type="PRINTS" id="PR00111">
    <property type="entry name" value="ABHYDROLASE"/>
</dbReference>
<name>A0A6J7I2Z0_9ZZZZ</name>
<dbReference type="AlphaFoldDB" id="A0A6J7I2Z0"/>
<dbReference type="PANTHER" id="PTHR43433:SF5">
    <property type="entry name" value="AB HYDROLASE-1 DOMAIN-CONTAINING PROTEIN"/>
    <property type="match status" value="1"/>
</dbReference>
<evidence type="ECO:0000313" key="2">
    <source>
        <dbReference type="EMBL" id="CAB4925100.1"/>
    </source>
</evidence>
<dbReference type="PANTHER" id="PTHR43433">
    <property type="entry name" value="HYDROLASE, ALPHA/BETA FOLD FAMILY PROTEIN"/>
    <property type="match status" value="1"/>
</dbReference>
<dbReference type="InterPro" id="IPR000073">
    <property type="entry name" value="AB_hydrolase_1"/>
</dbReference>
<dbReference type="InterPro" id="IPR050471">
    <property type="entry name" value="AB_hydrolase"/>
</dbReference>
<evidence type="ECO:0000259" key="1">
    <source>
        <dbReference type="Pfam" id="PF00561"/>
    </source>
</evidence>
<proteinExistence type="predicted"/>
<gene>
    <name evidence="2" type="ORF">UFOPK3674_00799</name>
</gene>
<dbReference type="InterPro" id="IPR029058">
    <property type="entry name" value="AB_hydrolase_fold"/>
</dbReference>